<dbReference type="Proteomes" id="UP000446348">
    <property type="component" value="Unassembled WGS sequence"/>
</dbReference>
<keyword evidence="1" id="KW-1133">Transmembrane helix</keyword>
<dbReference type="EMBL" id="QXWZ01000036">
    <property type="protein sequence ID" value="NBI80178.1"/>
    <property type="molecule type" value="Genomic_DNA"/>
</dbReference>
<feature type="transmembrane region" description="Helical" evidence="1">
    <location>
        <begin position="146"/>
        <end position="164"/>
    </location>
</feature>
<dbReference type="Gene3D" id="1.20.144.10">
    <property type="entry name" value="Phosphatidic acid phosphatase type 2/haloperoxidase"/>
    <property type="match status" value="2"/>
</dbReference>
<evidence type="ECO:0000313" key="6">
    <source>
        <dbReference type="Proteomes" id="UP000462501"/>
    </source>
</evidence>
<feature type="domain" description="Phosphatidic acid phosphatase type 2/haloperoxidase" evidence="2">
    <location>
        <begin position="51"/>
        <end position="161"/>
    </location>
</feature>
<dbReference type="SUPFAM" id="SSF48317">
    <property type="entry name" value="Acid phosphatase/Vanadium-dependent haloperoxidase"/>
    <property type="match status" value="1"/>
</dbReference>
<gene>
    <name evidence="3" type="ORF">D3Z39_15180</name>
    <name evidence="4" type="ORF">FMM72_04080</name>
</gene>
<reference evidence="3 5" key="1">
    <citation type="submission" date="2018-08" db="EMBL/GenBank/DDBJ databases">
        <title>Murine metabolic-syndrome-specific gut microbial biobank.</title>
        <authorList>
            <person name="Liu C."/>
        </authorList>
    </citation>
    <scope>NUCLEOTIDE SEQUENCE [LARGE SCALE GENOMIC DNA]</scope>
    <source>
        <strain evidence="3 5">X69</strain>
    </source>
</reference>
<dbReference type="RefSeq" id="WP_160210878.1">
    <property type="nucleotide sequence ID" value="NZ_CAMUSJ010000073.1"/>
</dbReference>
<evidence type="ECO:0000313" key="5">
    <source>
        <dbReference type="Proteomes" id="UP000446348"/>
    </source>
</evidence>
<protein>
    <submittedName>
        <fullName evidence="3">Phosphatase PAP2 family protein</fullName>
    </submittedName>
</protein>
<dbReference type="Pfam" id="PF01569">
    <property type="entry name" value="PAP2"/>
    <property type="match status" value="1"/>
</dbReference>
<dbReference type="EMBL" id="VIQT01000008">
    <property type="protein sequence ID" value="NDO38433.1"/>
    <property type="molecule type" value="Genomic_DNA"/>
</dbReference>
<dbReference type="OrthoDB" id="9789113at2"/>
<dbReference type="InterPro" id="IPR000326">
    <property type="entry name" value="PAP2/HPO"/>
</dbReference>
<dbReference type="AlphaFoldDB" id="A0A845RMQ1"/>
<evidence type="ECO:0000259" key="2">
    <source>
        <dbReference type="SMART" id="SM00014"/>
    </source>
</evidence>
<dbReference type="PANTHER" id="PTHR14969:SF13">
    <property type="entry name" value="AT30094P"/>
    <property type="match status" value="1"/>
</dbReference>
<dbReference type="Proteomes" id="UP000462501">
    <property type="component" value="Unassembled WGS sequence"/>
</dbReference>
<evidence type="ECO:0000313" key="4">
    <source>
        <dbReference type="EMBL" id="NDO38433.1"/>
    </source>
</evidence>
<accession>A0A845RMQ1</accession>
<keyword evidence="1" id="KW-0472">Membrane</keyword>
<organism evidence="3 5">
    <name type="scientific">Anaerotruncus colihominis</name>
    <dbReference type="NCBI Taxonomy" id="169435"/>
    <lineage>
        <taxon>Bacteria</taxon>
        <taxon>Bacillati</taxon>
        <taxon>Bacillota</taxon>
        <taxon>Clostridia</taxon>
        <taxon>Eubacteriales</taxon>
        <taxon>Oscillospiraceae</taxon>
        <taxon>Anaerotruncus</taxon>
    </lineage>
</organism>
<name>A0A845RMQ1_9FIRM</name>
<dbReference type="InterPro" id="IPR036938">
    <property type="entry name" value="PAP2/HPO_sf"/>
</dbReference>
<sequence>MDLTIVNWIATHLRCPPLDFLMPAVTMLGEYGFIWIAVCIVLLARKQTRRMGYACALSLLIAFLCGEIVLKNIVQRARPFTHLPDLTLLIPPPGSFSFPSGHTGSSFAAACSLTLSNRRNGWWAIPLAILIAFSRLYLCVHYPTDILAGALLGLLSALAARRLLRGGAQT</sequence>
<dbReference type="PANTHER" id="PTHR14969">
    <property type="entry name" value="SPHINGOSINE-1-PHOSPHATE PHOSPHOHYDROLASE"/>
    <property type="match status" value="1"/>
</dbReference>
<reference evidence="4 6" key="2">
    <citation type="submission" date="2019-06" db="EMBL/GenBank/DDBJ databases">
        <title>Draft genome sequences of 15 bacterial species constituting the stable defined intestinal microbiota of the GM15 gnotobiotic mouse model.</title>
        <authorList>
            <person name="Elie C."/>
            <person name="Mathieu A."/>
            <person name="Saliou A."/>
            <person name="Darnaud M."/>
            <person name="Leulier F."/>
            <person name="Tamellini A."/>
        </authorList>
    </citation>
    <scope>NUCLEOTIDE SEQUENCE [LARGE SCALE GENOMIC DNA]</scope>
    <source>
        <strain evidence="4 6">JM4-15</strain>
    </source>
</reference>
<feature type="transmembrane region" description="Helical" evidence="1">
    <location>
        <begin position="122"/>
        <end position="140"/>
    </location>
</feature>
<comment type="caution">
    <text evidence="3">The sequence shown here is derived from an EMBL/GenBank/DDBJ whole genome shotgun (WGS) entry which is preliminary data.</text>
</comment>
<dbReference type="SMART" id="SM00014">
    <property type="entry name" value="acidPPc"/>
    <property type="match status" value="1"/>
</dbReference>
<evidence type="ECO:0000313" key="3">
    <source>
        <dbReference type="EMBL" id="NBI80178.1"/>
    </source>
</evidence>
<proteinExistence type="predicted"/>
<keyword evidence="1" id="KW-0812">Transmembrane</keyword>
<feature type="transmembrane region" description="Helical" evidence="1">
    <location>
        <begin position="20"/>
        <end position="44"/>
    </location>
</feature>
<evidence type="ECO:0000256" key="1">
    <source>
        <dbReference type="SAM" id="Phobius"/>
    </source>
</evidence>